<dbReference type="VEuPathDB" id="TriTrypDB:TcCL_NonESM09714"/>
<dbReference type="EMBL" id="PRFA01000060">
    <property type="protein sequence ID" value="PWU89378.1"/>
    <property type="molecule type" value="Genomic_DNA"/>
</dbReference>
<dbReference type="VEuPathDB" id="TriTrypDB:TcYC6_0066780"/>
<dbReference type="VEuPathDB" id="TriTrypDB:C4B63_60g146"/>
<feature type="compositionally biased region" description="Acidic residues" evidence="2">
    <location>
        <begin position="51"/>
        <end position="74"/>
    </location>
</feature>
<dbReference type="VEuPathDB" id="TriTrypDB:TcG_08629"/>
<accession>A0A2V2V2T7</accession>
<dbReference type="VEuPathDB" id="TriTrypDB:TcCLB.510603.140"/>
<dbReference type="VEuPathDB" id="TriTrypDB:BCY84_10527"/>
<keyword evidence="1" id="KW-0175">Coiled coil</keyword>
<dbReference type="VEuPathDB" id="TriTrypDB:TCDM_08895"/>
<proteinExistence type="predicted"/>
<dbReference type="VEuPathDB" id="TriTrypDB:ECC02_000712"/>
<name>A0A2V2V2T7_TRYCR</name>
<sequence>MIHAKRKLMSTDDAHDALALLGVNLKSHPANEREDDEETGIVRVEELQQEHEEEEEVLVLEEHEEDEEEEEEAEEKEKQQQLTPWDRLYEEGLKREARRLEVFEKATADRVARALFDQQCNTAGRSNTQSWNKDFADRQQRWLDTKEERVRRLREEAEIAELRKLQPPAINEASQQMAEKAGYEGPIRGWESHFARYALRFAENSFVPTHMFRPNININAHHSEETVRDIGERLYKEDVQRRQGRLRELMMKYQRSELIDGCTGKPYFTPCISWKTEMARKRRSEQRTRSAARATEMLYIKARERYNKVAEPPVDSNSFTPEICRLSRKMAERRKARSEKRPDVVPKTLTPPEKKSKLKLGEFLSREEACLARRRQKMERVERQLLERQEEECTFIPRINKRSVEIFEGSQQRYGSSSPPMEMTHPGAIQLTPPTEGAETYEKDHFISDAISPLLYESSAASTSPLIRIDDDGSRLINEFEHKMKELLNEWRSIERV</sequence>
<dbReference type="Proteomes" id="UP000246121">
    <property type="component" value="Unassembled WGS sequence"/>
</dbReference>
<gene>
    <name evidence="3" type="ORF">C4B63_60g146</name>
</gene>
<dbReference type="VEuPathDB" id="TriTrypDB:TcBrA4_0114410"/>
<evidence type="ECO:0000313" key="3">
    <source>
        <dbReference type="EMBL" id="PWU89378.1"/>
    </source>
</evidence>
<feature type="region of interest" description="Disordered" evidence="2">
    <location>
        <begin position="332"/>
        <end position="352"/>
    </location>
</feature>
<comment type="caution">
    <text evidence="3">The sequence shown here is derived from an EMBL/GenBank/DDBJ whole genome shotgun (WGS) entry which is preliminary data.</text>
</comment>
<reference evidence="3 4" key="1">
    <citation type="journal article" date="2018" name="Microb. Genom.">
        <title>Expanding an expanded genome: long-read sequencing of Trypanosoma cruzi.</title>
        <authorList>
            <person name="Berna L."/>
            <person name="Rodriguez M."/>
            <person name="Chiribao M.L."/>
            <person name="Parodi-Talice A."/>
            <person name="Pita S."/>
            <person name="Rijo G."/>
            <person name="Alvarez-Valin F."/>
            <person name="Robello C."/>
        </authorList>
    </citation>
    <scope>NUCLEOTIDE SEQUENCE [LARGE SCALE GENOMIC DNA]</scope>
    <source>
        <strain evidence="3 4">Dm28c</strain>
    </source>
</reference>
<organism evidence="3 4">
    <name type="scientific">Trypanosoma cruzi</name>
    <dbReference type="NCBI Taxonomy" id="5693"/>
    <lineage>
        <taxon>Eukaryota</taxon>
        <taxon>Discoba</taxon>
        <taxon>Euglenozoa</taxon>
        <taxon>Kinetoplastea</taxon>
        <taxon>Metakinetoplastina</taxon>
        <taxon>Trypanosomatida</taxon>
        <taxon>Trypanosomatidae</taxon>
        <taxon>Trypanosoma</taxon>
        <taxon>Schizotrypanum</taxon>
    </lineage>
</organism>
<evidence type="ECO:0000256" key="1">
    <source>
        <dbReference type="SAM" id="Coils"/>
    </source>
</evidence>
<protein>
    <submittedName>
        <fullName evidence="3">Uncharacterized protein</fullName>
    </submittedName>
</protein>
<dbReference type="PANTHER" id="PTHR35381:SF1">
    <property type="entry name" value="EF-HAND DOMAIN-CONTAINING PROTEIN"/>
    <property type="match status" value="1"/>
</dbReference>
<dbReference type="VEuPathDB" id="TriTrypDB:TcCLB.509109.50"/>
<dbReference type="AlphaFoldDB" id="A0A2V2V2T7"/>
<dbReference type="VEuPathDB" id="TriTrypDB:C3747_6g673"/>
<feature type="region of interest" description="Disordered" evidence="2">
    <location>
        <begin position="47"/>
        <end position="83"/>
    </location>
</feature>
<dbReference type="VEuPathDB" id="TriTrypDB:Tc_MARK_8793"/>
<dbReference type="PANTHER" id="PTHR35381">
    <property type="entry name" value="EF-HAND DOMAIN-CONTAINING PROTEIN"/>
    <property type="match status" value="1"/>
</dbReference>
<feature type="coiled-coil region" evidence="1">
    <location>
        <begin position="136"/>
        <end position="163"/>
    </location>
</feature>
<dbReference type="VEuPathDB" id="TriTrypDB:TCSYLVIO_001211"/>
<evidence type="ECO:0000313" key="4">
    <source>
        <dbReference type="Proteomes" id="UP000246121"/>
    </source>
</evidence>
<evidence type="ECO:0000256" key="2">
    <source>
        <dbReference type="SAM" id="MobiDB-lite"/>
    </source>
</evidence>